<evidence type="ECO:0000256" key="7">
    <source>
        <dbReference type="ARBA" id="ARBA00048741"/>
    </source>
</evidence>
<evidence type="ECO:0000256" key="5">
    <source>
        <dbReference type="ARBA" id="ARBA00022840"/>
    </source>
</evidence>
<dbReference type="Proteomes" id="UP000028480">
    <property type="component" value="Unassembled WGS sequence"/>
</dbReference>
<evidence type="ECO:0000256" key="4">
    <source>
        <dbReference type="ARBA" id="ARBA00022741"/>
    </source>
</evidence>
<dbReference type="GO" id="GO:0005524">
    <property type="term" value="F:ATP binding"/>
    <property type="evidence" value="ECO:0007669"/>
    <property type="project" value="UniProtKB-KW"/>
</dbReference>
<comment type="caution">
    <text evidence="12">The sequence shown here is derived from an EMBL/GenBank/DDBJ whole genome shotgun (WGS) entry which is preliminary data.</text>
</comment>
<dbReference type="InterPro" id="IPR051786">
    <property type="entry name" value="ASN_synthetase/amidase"/>
</dbReference>
<evidence type="ECO:0000256" key="6">
    <source>
        <dbReference type="ARBA" id="ARBA00022962"/>
    </source>
</evidence>
<dbReference type="Gene3D" id="3.60.20.10">
    <property type="entry name" value="Glutamine Phosphoribosylpyrophosphate, subunit 1, domain 1"/>
    <property type="match status" value="1"/>
</dbReference>
<proteinExistence type="inferred from homology"/>
<dbReference type="SUPFAM" id="SSF52402">
    <property type="entry name" value="Adenine nucleotide alpha hydrolases-like"/>
    <property type="match status" value="1"/>
</dbReference>
<accession>A0A077QBU3</accession>
<keyword evidence="8" id="KW-0061">Asparagine biosynthesis</keyword>
<keyword evidence="4 9" id="KW-0547">Nucleotide-binding</keyword>
<dbReference type="InterPro" id="IPR029055">
    <property type="entry name" value="Ntn_hydrolases_N"/>
</dbReference>
<dbReference type="Pfam" id="PF13537">
    <property type="entry name" value="GATase_7"/>
    <property type="match status" value="1"/>
</dbReference>
<dbReference type="PROSITE" id="PS51278">
    <property type="entry name" value="GATASE_TYPE_2"/>
    <property type="match status" value="1"/>
</dbReference>
<evidence type="ECO:0000256" key="1">
    <source>
        <dbReference type="ARBA" id="ARBA00005187"/>
    </source>
</evidence>
<dbReference type="AlphaFoldDB" id="A0A077QBU3"/>
<keyword evidence="12" id="KW-0436">Ligase</keyword>
<dbReference type="Gene3D" id="3.40.50.620">
    <property type="entry name" value="HUPs"/>
    <property type="match status" value="1"/>
</dbReference>
<evidence type="ECO:0000256" key="2">
    <source>
        <dbReference type="ARBA" id="ARBA00005752"/>
    </source>
</evidence>
<feature type="binding site" evidence="9">
    <location>
        <position position="103"/>
    </location>
    <ligand>
        <name>L-glutamine</name>
        <dbReference type="ChEBI" id="CHEBI:58359"/>
    </ligand>
</feature>
<dbReference type="InterPro" id="IPR033738">
    <property type="entry name" value="AsnB_N"/>
</dbReference>
<comment type="catalytic activity">
    <reaction evidence="7">
        <text>L-aspartate + L-glutamine + ATP + H2O = L-asparagine + L-glutamate + AMP + diphosphate + H(+)</text>
        <dbReference type="Rhea" id="RHEA:12228"/>
        <dbReference type="ChEBI" id="CHEBI:15377"/>
        <dbReference type="ChEBI" id="CHEBI:15378"/>
        <dbReference type="ChEBI" id="CHEBI:29985"/>
        <dbReference type="ChEBI" id="CHEBI:29991"/>
        <dbReference type="ChEBI" id="CHEBI:30616"/>
        <dbReference type="ChEBI" id="CHEBI:33019"/>
        <dbReference type="ChEBI" id="CHEBI:58048"/>
        <dbReference type="ChEBI" id="CHEBI:58359"/>
        <dbReference type="ChEBI" id="CHEBI:456215"/>
        <dbReference type="EC" id="6.3.5.4"/>
    </reaction>
</comment>
<keyword evidence="6 8" id="KW-0315">Glutamine amidotransferase</keyword>
<comment type="pathway">
    <text evidence="1">Amino-acid biosynthesis; L-asparagine biosynthesis; L-asparagine from L-aspartate (L-Gln route): step 1/1.</text>
</comment>
<dbReference type="EC" id="6.3.5.4" evidence="3"/>
<dbReference type="PANTHER" id="PTHR43284:SF1">
    <property type="entry name" value="ASPARAGINE SYNTHETASE"/>
    <property type="match status" value="1"/>
</dbReference>
<dbReference type="InterPro" id="IPR006426">
    <property type="entry name" value="Asn_synth_AEB"/>
</dbReference>
<dbReference type="GO" id="GO:0006529">
    <property type="term" value="P:asparagine biosynthetic process"/>
    <property type="evidence" value="ECO:0007669"/>
    <property type="project" value="UniProtKB-KW"/>
</dbReference>
<dbReference type="HOGENOM" id="CLU_014658_3_2_6"/>
<dbReference type="CDD" id="cd01991">
    <property type="entry name" value="Asn_synthase_B_C"/>
    <property type="match status" value="1"/>
</dbReference>
<keyword evidence="8" id="KW-0028">Amino-acid biosynthesis</keyword>
<gene>
    <name evidence="12" type="primary">ssfD</name>
    <name evidence="12" type="ORF">XBI1_1120012</name>
</gene>
<name>A0A077QBU3_XENBV</name>
<dbReference type="InterPro" id="IPR001962">
    <property type="entry name" value="Asn_synthase"/>
</dbReference>
<evidence type="ECO:0000259" key="11">
    <source>
        <dbReference type="PROSITE" id="PS51278"/>
    </source>
</evidence>
<dbReference type="EMBL" id="CBTB010000016">
    <property type="protein sequence ID" value="CDH30864.1"/>
    <property type="molecule type" value="Genomic_DNA"/>
</dbReference>
<evidence type="ECO:0000256" key="9">
    <source>
        <dbReference type="PIRSR" id="PIRSR001589-2"/>
    </source>
</evidence>
<dbReference type="CDD" id="cd00712">
    <property type="entry name" value="AsnB"/>
    <property type="match status" value="1"/>
</dbReference>
<dbReference type="SUPFAM" id="SSF56235">
    <property type="entry name" value="N-terminal nucleophile aminohydrolases (Ntn hydrolases)"/>
    <property type="match status" value="1"/>
</dbReference>
<feature type="binding site" evidence="9">
    <location>
        <position position="262"/>
    </location>
    <ligand>
        <name>ATP</name>
        <dbReference type="ChEBI" id="CHEBI:30616"/>
    </ligand>
</feature>
<sequence>MCGIVGWVDFKNYFPDRPQIVEAMTNSLVHRGPDAQGMWFDRYVALAHRRLAIIDIAGGAQPMEASNHIGNDAVISFCGQIYNFKELKSELQNIGFTFNTNSDTEVLLKGYLHWKEDIAYRLNGMYAVAIWDRQQERLLLIRDRMGVKPLYYYPTNTGIIFASEPKALFKNPLVKPRVSATGFCEFLDMVKTPELTVYDNIYEVRPGYMISVDRLGLQKKAYWQLKAKTHHDDLQTTIETVREILTDTVRRQIISDVPVCSLLSGGLDSSAITALAAKEFAAGTLPSYSVDFSHNIDSFIADGVRGTPDAPFARELALHAGTRHTELLLSSSQMLDTEVRNRVLHGVDAPPAYWGDMWPSLYLLFRELSTHSTVALSGEAADEVFGGYQWFRNPAARKANTFPWLTAGSSRYFGGIQLLSSDFLASLGRDVYRDKRYNEALCEVPILDGESDTDRRMREISYLALTRFLPTLLDRNDRMSMAVSLEVRVPFCDHRLVEYIFNVPWSMKSFDGREKSLLREAVRSLLPESIINRVKTPYPATQDANYEKGLRVELHKVLKDSNAPIHNFLDGKKARSLLNNASSEISQPYNRGSLEMALWMNRWFKEYNVDFAL</sequence>
<evidence type="ECO:0000256" key="8">
    <source>
        <dbReference type="PIRSR" id="PIRSR001589-1"/>
    </source>
</evidence>
<feature type="active site" description="For GATase activity" evidence="8">
    <location>
        <position position="2"/>
    </location>
</feature>
<reference evidence="12" key="1">
    <citation type="submission" date="2013-07" db="EMBL/GenBank/DDBJ databases">
        <title>Sub-species coevolution in mutualistic symbiosis.</title>
        <authorList>
            <person name="Murfin K."/>
            <person name="Klassen J."/>
            <person name="Lee M."/>
            <person name="Forst S."/>
            <person name="Stock P."/>
            <person name="Goodrich-Blair H."/>
        </authorList>
    </citation>
    <scope>NUCLEOTIDE SEQUENCE [LARGE SCALE GENOMIC DNA]</scope>
    <source>
        <strain evidence="12">Intermedium</strain>
    </source>
</reference>
<dbReference type="RefSeq" id="WP_038182908.1">
    <property type="nucleotide sequence ID" value="NZ_CAWLWA010000081.1"/>
</dbReference>
<comment type="similarity">
    <text evidence="2">Belongs to the asparagine synthetase family.</text>
</comment>
<protein>
    <recommendedName>
        <fullName evidence="3">asparagine synthase (glutamine-hydrolyzing)</fullName>
        <ecNumber evidence="3">6.3.5.4</ecNumber>
    </recommendedName>
</protein>
<dbReference type="PANTHER" id="PTHR43284">
    <property type="entry name" value="ASPARAGINE SYNTHETASE (GLUTAMINE-HYDROLYZING)"/>
    <property type="match status" value="1"/>
</dbReference>
<organism evidence="12">
    <name type="scientific">Xenorhabdus bovienii str. Intermedium</name>
    <dbReference type="NCBI Taxonomy" id="1379677"/>
    <lineage>
        <taxon>Bacteria</taxon>
        <taxon>Pseudomonadati</taxon>
        <taxon>Pseudomonadota</taxon>
        <taxon>Gammaproteobacteria</taxon>
        <taxon>Enterobacterales</taxon>
        <taxon>Morganellaceae</taxon>
        <taxon>Xenorhabdus</taxon>
    </lineage>
</organism>
<feature type="binding site" evidence="9">
    <location>
        <begin position="377"/>
        <end position="378"/>
    </location>
    <ligand>
        <name>ATP</name>
        <dbReference type="ChEBI" id="CHEBI:30616"/>
    </ligand>
</feature>
<evidence type="ECO:0000256" key="3">
    <source>
        <dbReference type="ARBA" id="ARBA00012737"/>
    </source>
</evidence>
<dbReference type="PIRSF" id="PIRSF001589">
    <property type="entry name" value="Asn_synthetase_glu-h"/>
    <property type="match status" value="1"/>
</dbReference>
<keyword evidence="5 9" id="KW-0067">ATP-binding</keyword>
<dbReference type="Pfam" id="PF00733">
    <property type="entry name" value="Asn_synthase"/>
    <property type="match status" value="1"/>
</dbReference>
<feature type="domain" description="Glutamine amidotransferase type-2" evidence="11">
    <location>
        <begin position="2"/>
        <end position="215"/>
    </location>
</feature>
<dbReference type="InterPro" id="IPR017932">
    <property type="entry name" value="GATase_2_dom"/>
</dbReference>
<feature type="site" description="Important for beta-aspartyl-AMP intermediate formation" evidence="10">
    <location>
        <position position="379"/>
    </location>
</feature>
<dbReference type="GO" id="GO:0004066">
    <property type="term" value="F:asparagine synthase (glutamine-hydrolyzing) activity"/>
    <property type="evidence" value="ECO:0007669"/>
    <property type="project" value="UniProtKB-EC"/>
</dbReference>
<dbReference type="NCBIfam" id="TIGR01536">
    <property type="entry name" value="asn_synth_AEB"/>
    <property type="match status" value="1"/>
</dbReference>
<evidence type="ECO:0000313" key="12">
    <source>
        <dbReference type="EMBL" id="CDH30864.1"/>
    </source>
</evidence>
<dbReference type="InterPro" id="IPR014729">
    <property type="entry name" value="Rossmann-like_a/b/a_fold"/>
</dbReference>
<dbReference type="GO" id="GO:0005829">
    <property type="term" value="C:cytosol"/>
    <property type="evidence" value="ECO:0007669"/>
    <property type="project" value="TreeGrafter"/>
</dbReference>
<evidence type="ECO:0000256" key="10">
    <source>
        <dbReference type="PIRSR" id="PIRSR001589-3"/>
    </source>
</evidence>